<evidence type="ECO:0000313" key="1">
    <source>
        <dbReference type="EMBL" id="KUI72191.1"/>
    </source>
</evidence>
<accession>A0A194W6Q4</accession>
<dbReference type="Proteomes" id="UP000078559">
    <property type="component" value="Chromosome 8"/>
</dbReference>
<evidence type="ECO:0000313" key="2">
    <source>
        <dbReference type="Proteomes" id="UP000078559"/>
    </source>
</evidence>
<reference evidence="1" key="1">
    <citation type="submission" date="2014-12" db="EMBL/GenBank/DDBJ databases">
        <title>Genome Sequence of Valsa Canker Pathogens Uncovers a Specific Adaption of Colonization on Woody Bark.</title>
        <authorList>
            <person name="Yin Z."/>
            <person name="Liu H."/>
            <person name="Gao X."/>
            <person name="Li Z."/>
            <person name="Song N."/>
            <person name="Ke X."/>
            <person name="Dai Q."/>
            <person name="Wu Y."/>
            <person name="Sun Y."/>
            <person name="Xu J.-R."/>
            <person name="Kang Z.K."/>
            <person name="Wang L."/>
            <person name="Huang L."/>
        </authorList>
    </citation>
    <scope>NUCLEOTIDE SEQUENCE [LARGE SCALE GENOMIC DNA]</scope>
    <source>
        <strain evidence="1">03-8</strain>
    </source>
</reference>
<protein>
    <submittedName>
        <fullName evidence="1">Uncharacterized protein</fullName>
    </submittedName>
</protein>
<dbReference type="EMBL" id="CM003105">
    <property type="protein sequence ID" value="KUI72191.1"/>
    <property type="molecule type" value="Genomic_DNA"/>
</dbReference>
<keyword evidence="2" id="KW-1185">Reference proteome</keyword>
<gene>
    <name evidence="1" type="ORF">VM1G_07822</name>
</gene>
<proteinExistence type="predicted"/>
<dbReference type="AlphaFoldDB" id="A0A194W6Q4"/>
<dbReference type="OrthoDB" id="6359816at2759"/>
<name>A0A194W6Q4_CYTMA</name>
<organism evidence="1 2">
    <name type="scientific">Cytospora mali</name>
    <name type="common">Apple Valsa canker fungus</name>
    <name type="synonym">Valsa mali</name>
    <dbReference type="NCBI Taxonomy" id="578113"/>
    <lineage>
        <taxon>Eukaryota</taxon>
        <taxon>Fungi</taxon>
        <taxon>Dikarya</taxon>
        <taxon>Ascomycota</taxon>
        <taxon>Pezizomycotina</taxon>
        <taxon>Sordariomycetes</taxon>
        <taxon>Sordariomycetidae</taxon>
        <taxon>Diaporthales</taxon>
        <taxon>Cytosporaceae</taxon>
        <taxon>Cytospora</taxon>
    </lineage>
</organism>
<sequence length="209" mass="24172">MFSLVLKFIYGAGTIGPRLSHFQHEKDSTDHLGNYLSTKLMVICVVPIQRAKRSFHQNRVIQELKNGILAADRSWQLQQDHDLPYKMLVDFVVAGREIILRDETLQRNISHDNVPPGFIMEVMLTQYRDKCQTASMEDLMGKPMKLLNKPRLCTLCRSDLDTDEGAHYNPWPHDPLKFVYTQVCCFSCAHSADYRDEDGMFSWSIFTVK</sequence>